<evidence type="ECO:0000256" key="2">
    <source>
        <dbReference type="ARBA" id="ARBA00010566"/>
    </source>
</evidence>
<evidence type="ECO:0000313" key="7">
    <source>
        <dbReference type="Proteomes" id="UP000032614"/>
    </source>
</evidence>
<dbReference type="InterPro" id="IPR009061">
    <property type="entry name" value="DNA-bd_dom_put_sf"/>
</dbReference>
<gene>
    <name evidence="6" type="ORF">OI25_3022</name>
</gene>
<comment type="pathway">
    <text evidence="1">Carbohydrate metabolism; tricarboxylic acid cycle; isocitrate from oxaloacetate: step 1/2.</text>
</comment>
<dbReference type="Gene3D" id="1.10.230.10">
    <property type="entry name" value="Cytochrome P450-Terp, domain 2"/>
    <property type="match status" value="1"/>
</dbReference>
<dbReference type="AlphaFoldDB" id="A0AAU8T7S9"/>
<dbReference type="InterPro" id="IPR036969">
    <property type="entry name" value="Citrate_synthase_sf"/>
</dbReference>
<evidence type="ECO:0000256" key="1">
    <source>
        <dbReference type="ARBA" id="ARBA00004751"/>
    </source>
</evidence>
<dbReference type="PANTHER" id="PTHR11739:SF4">
    <property type="entry name" value="CITRATE SYNTHASE, PEROXISOMAL"/>
    <property type="match status" value="1"/>
</dbReference>
<dbReference type="InterPro" id="IPR041657">
    <property type="entry name" value="HTH_17"/>
</dbReference>
<organism evidence="6 7">
    <name type="scientific">Paraburkholderia fungorum</name>
    <dbReference type="NCBI Taxonomy" id="134537"/>
    <lineage>
        <taxon>Bacteria</taxon>
        <taxon>Pseudomonadati</taxon>
        <taxon>Pseudomonadota</taxon>
        <taxon>Betaproteobacteria</taxon>
        <taxon>Burkholderiales</taxon>
        <taxon>Burkholderiaceae</taxon>
        <taxon>Paraburkholderia</taxon>
    </lineage>
</organism>
<feature type="domain" description="Helix-turn-helix" evidence="5">
    <location>
        <begin position="3"/>
        <end position="50"/>
    </location>
</feature>
<dbReference type="Pfam" id="PF12728">
    <property type="entry name" value="HTH_17"/>
    <property type="match status" value="1"/>
</dbReference>
<name>A0AAU8T7S9_9BURK</name>
<reference evidence="6 7" key="1">
    <citation type="journal article" date="2015" name="Genome Announc.">
        <title>Complete genome sequences for 59 burkholderia isolates, both pathogenic and near neighbor.</title>
        <authorList>
            <person name="Johnson S.L."/>
            <person name="Bishop-Lilly K.A."/>
            <person name="Ladner J.T."/>
            <person name="Daligault H.E."/>
            <person name="Davenport K.W."/>
            <person name="Jaissle J."/>
            <person name="Frey K.G."/>
            <person name="Koroleva G.I."/>
            <person name="Bruce D.C."/>
            <person name="Coyne S.R."/>
            <person name="Broomall S.M."/>
            <person name="Li P.E."/>
            <person name="Teshima H."/>
            <person name="Gibbons H.S."/>
            <person name="Palacios G.F."/>
            <person name="Rosenzweig C.N."/>
            <person name="Redden C.L."/>
            <person name="Xu Y."/>
            <person name="Minogue T.D."/>
            <person name="Chain P.S."/>
        </authorList>
    </citation>
    <scope>NUCLEOTIDE SEQUENCE [LARGE SCALE GENOMIC DNA]</scope>
    <source>
        <strain evidence="6 7">ATCC BAA-463</strain>
    </source>
</reference>
<evidence type="ECO:0000259" key="5">
    <source>
        <dbReference type="Pfam" id="PF12728"/>
    </source>
</evidence>
<comment type="similarity">
    <text evidence="2">Belongs to the citrate synthase family.</text>
</comment>
<dbReference type="SUPFAM" id="SSF46955">
    <property type="entry name" value="Putative DNA-binding domain"/>
    <property type="match status" value="1"/>
</dbReference>
<sequence>MIDAKAAAAMLGIKPQTLYAYVSRGLIRTAPKRGAKASLYHREDVEAVLLKSRKSDPSGAAAESVIRWGGSPVLRTAITSIGPEGPRYRGKLAIDLAQAKRPFEDCVELLWSGVLPAQSIVWQPAKIPAPFLEIIEAIRKIAKLTNSMRHLLALSTEAYAACNGRNAELHLGAPVLAGRNLIQVLAPTLGLLGDKPNYAPSYEPEPVAAIVARSMGVPIDEQEMDAINACLILSADHELSPPTVAARISASAGADIFSCVNSALGAFDGLLTGLGCDESERTLLSASSPKNYLGMLEKYTRRKEPIPGYGHPLYPSGDPRALYLIDVAKNISPRTPRARLALTCVDAASTELGAAPNLTVGLAVISICLRLPEGATGGLMALGRISGWVANAFEQRLAGFLVRPRARYIGPVE</sequence>
<dbReference type="InterPro" id="IPR016142">
    <property type="entry name" value="Citrate_synth-like_lrg_a-sub"/>
</dbReference>
<dbReference type="PANTHER" id="PTHR11739">
    <property type="entry name" value="CITRATE SYNTHASE"/>
    <property type="match status" value="1"/>
</dbReference>
<dbReference type="EMBL" id="CP010026">
    <property type="protein sequence ID" value="AJZ57653.1"/>
    <property type="molecule type" value="Genomic_DNA"/>
</dbReference>
<dbReference type="PRINTS" id="PR00143">
    <property type="entry name" value="CITRTSNTHASE"/>
</dbReference>
<dbReference type="InterPro" id="IPR002020">
    <property type="entry name" value="Citrate_synthase"/>
</dbReference>
<dbReference type="EC" id="2.3.3.16" evidence="3"/>
<proteinExistence type="inferred from homology"/>
<dbReference type="GO" id="GO:0005975">
    <property type="term" value="P:carbohydrate metabolic process"/>
    <property type="evidence" value="ECO:0007669"/>
    <property type="project" value="TreeGrafter"/>
</dbReference>
<evidence type="ECO:0000256" key="3">
    <source>
        <dbReference type="ARBA" id="ARBA00012972"/>
    </source>
</evidence>
<evidence type="ECO:0000256" key="4">
    <source>
        <dbReference type="ARBA" id="ARBA00022679"/>
    </source>
</evidence>
<dbReference type="Gene3D" id="1.10.580.10">
    <property type="entry name" value="Citrate Synthase, domain 1"/>
    <property type="match status" value="1"/>
</dbReference>
<dbReference type="KEGG" id="bfn:OI25_3022"/>
<dbReference type="GO" id="GO:0036440">
    <property type="term" value="F:citrate synthase activity"/>
    <property type="evidence" value="ECO:0007669"/>
    <property type="project" value="UniProtKB-EC"/>
</dbReference>
<dbReference type="GeneID" id="66516947"/>
<dbReference type="InterPro" id="IPR016143">
    <property type="entry name" value="Citrate_synth-like_sm_a-sub"/>
</dbReference>
<dbReference type="GO" id="GO:0006099">
    <property type="term" value="P:tricarboxylic acid cycle"/>
    <property type="evidence" value="ECO:0007669"/>
    <property type="project" value="TreeGrafter"/>
</dbReference>
<protein>
    <recommendedName>
        <fullName evidence="3">citrate synthase (unknown stereospecificity)</fullName>
        <ecNumber evidence="3">2.3.3.16</ecNumber>
    </recommendedName>
</protein>
<dbReference type="RefSeq" id="WP_158380700.1">
    <property type="nucleotide sequence ID" value="NZ_CP010026.1"/>
</dbReference>
<dbReference type="Proteomes" id="UP000032614">
    <property type="component" value="Chromosome 1"/>
</dbReference>
<evidence type="ECO:0000313" key="6">
    <source>
        <dbReference type="EMBL" id="AJZ57653.1"/>
    </source>
</evidence>
<dbReference type="SUPFAM" id="SSF48256">
    <property type="entry name" value="Citrate synthase"/>
    <property type="match status" value="1"/>
</dbReference>
<dbReference type="Pfam" id="PF00285">
    <property type="entry name" value="Citrate_synt"/>
    <property type="match status" value="1"/>
</dbReference>
<keyword evidence="4" id="KW-0808">Transferase</keyword>
<accession>A0AAU8T7S9</accession>
<dbReference type="GO" id="GO:0005829">
    <property type="term" value="C:cytosol"/>
    <property type="evidence" value="ECO:0007669"/>
    <property type="project" value="TreeGrafter"/>
</dbReference>